<dbReference type="Proteomes" id="UP000017396">
    <property type="component" value="Chromosome"/>
</dbReference>
<reference evidence="2 3" key="1">
    <citation type="journal article" date="2013" name="PLoS ONE">
        <title>Cultivation and Complete Genome Sequencing of Gloeobacter kilaueensis sp. nov., from a Lava Cave in Kilauea Caldera, Hawai'i.</title>
        <authorList>
            <person name="Saw J.H."/>
            <person name="Schatz M."/>
            <person name="Brown M.V."/>
            <person name="Kunkel D.D."/>
            <person name="Foster J.S."/>
            <person name="Shick H."/>
            <person name="Christensen S."/>
            <person name="Hou S."/>
            <person name="Wan X."/>
            <person name="Donachie S.P."/>
        </authorList>
    </citation>
    <scope>NUCLEOTIDE SEQUENCE [LARGE SCALE GENOMIC DNA]</scope>
    <source>
        <strain evidence="3">JS</strain>
    </source>
</reference>
<accession>U5QCP6</accession>
<dbReference type="OrthoDB" id="9977556at2"/>
<gene>
    <name evidence="2" type="ORF">GKIL_0371</name>
</gene>
<keyword evidence="3" id="KW-1185">Reference proteome</keyword>
<keyword evidence="1" id="KW-1133">Transmembrane helix</keyword>
<keyword evidence="1" id="KW-0472">Membrane</keyword>
<evidence type="ECO:0000256" key="1">
    <source>
        <dbReference type="SAM" id="Phobius"/>
    </source>
</evidence>
<protein>
    <submittedName>
        <fullName evidence="2">Uncharacterized protein</fullName>
    </submittedName>
</protein>
<evidence type="ECO:0000313" key="2">
    <source>
        <dbReference type="EMBL" id="AGY56618.1"/>
    </source>
</evidence>
<dbReference type="RefSeq" id="WP_023171636.1">
    <property type="nucleotide sequence ID" value="NC_022600.1"/>
</dbReference>
<proteinExistence type="predicted"/>
<dbReference type="EMBL" id="CP003587">
    <property type="protein sequence ID" value="AGY56618.1"/>
    <property type="molecule type" value="Genomic_DNA"/>
</dbReference>
<sequence length="69" mass="7716">MRSASDTPTSSTDETFTWDNDRFEAVVEQHTGAVVGLIDRLICFGLLLFGLASLPGIVMMFWMHLSRSH</sequence>
<name>U5QCP6_GLOK1</name>
<feature type="transmembrane region" description="Helical" evidence="1">
    <location>
        <begin position="41"/>
        <end position="63"/>
    </location>
</feature>
<dbReference type="KEGG" id="glj:GKIL_0371"/>
<evidence type="ECO:0000313" key="3">
    <source>
        <dbReference type="Proteomes" id="UP000017396"/>
    </source>
</evidence>
<keyword evidence="1" id="KW-0812">Transmembrane</keyword>
<organism evidence="2 3">
    <name type="scientific">Gloeobacter kilaueensis (strain ATCC BAA-2537 / CCAP 1431/1 / ULC 316 / JS1)</name>
    <dbReference type="NCBI Taxonomy" id="1183438"/>
    <lineage>
        <taxon>Bacteria</taxon>
        <taxon>Bacillati</taxon>
        <taxon>Cyanobacteriota</taxon>
        <taxon>Cyanophyceae</taxon>
        <taxon>Gloeobacterales</taxon>
        <taxon>Gloeobacteraceae</taxon>
        <taxon>Gloeobacter</taxon>
    </lineage>
</organism>
<dbReference type="AlphaFoldDB" id="U5QCP6"/>
<dbReference type="HOGENOM" id="CLU_2770056_0_0_3"/>